<dbReference type="Proteomes" id="UP000288805">
    <property type="component" value="Unassembled WGS sequence"/>
</dbReference>
<evidence type="ECO:0000313" key="2">
    <source>
        <dbReference type="EMBL" id="RVW44104.1"/>
    </source>
</evidence>
<feature type="compositionally biased region" description="Basic and acidic residues" evidence="1">
    <location>
        <begin position="1"/>
        <end position="20"/>
    </location>
</feature>
<feature type="region of interest" description="Disordered" evidence="1">
    <location>
        <begin position="1"/>
        <end position="198"/>
    </location>
</feature>
<comment type="caution">
    <text evidence="2">The sequence shown here is derived from an EMBL/GenBank/DDBJ whole genome shotgun (WGS) entry which is preliminary data.</text>
</comment>
<dbReference type="PANTHER" id="PTHR13318:SF101">
    <property type="entry name" value="F-BOX_LRR PROTEIN"/>
    <property type="match status" value="1"/>
</dbReference>
<feature type="compositionally biased region" description="Basic and acidic residues" evidence="1">
    <location>
        <begin position="432"/>
        <end position="451"/>
    </location>
</feature>
<gene>
    <name evidence="2" type="primary">rhp7_1</name>
    <name evidence="2" type="ORF">CK203_074982</name>
</gene>
<proteinExistence type="predicted"/>
<accession>A0A438E8Y0</accession>
<organism evidence="2 3">
    <name type="scientific">Vitis vinifera</name>
    <name type="common">Grape</name>
    <dbReference type="NCBI Taxonomy" id="29760"/>
    <lineage>
        <taxon>Eukaryota</taxon>
        <taxon>Viridiplantae</taxon>
        <taxon>Streptophyta</taxon>
        <taxon>Embryophyta</taxon>
        <taxon>Tracheophyta</taxon>
        <taxon>Spermatophyta</taxon>
        <taxon>Magnoliopsida</taxon>
        <taxon>eudicotyledons</taxon>
        <taxon>Gunneridae</taxon>
        <taxon>Pentapetalae</taxon>
        <taxon>rosids</taxon>
        <taxon>Vitales</taxon>
        <taxon>Vitaceae</taxon>
        <taxon>Viteae</taxon>
        <taxon>Vitis</taxon>
    </lineage>
</organism>
<dbReference type="FunFam" id="3.80.10.10:FF:001486">
    <property type="entry name" value="DNA repair protein rhp7 isoform A"/>
    <property type="match status" value="1"/>
</dbReference>
<name>A0A438E8Y0_VITVI</name>
<dbReference type="SUPFAM" id="SSF52047">
    <property type="entry name" value="RNI-like"/>
    <property type="match status" value="1"/>
</dbReference>
<dbReference type="InterPro" id="IPR032675">
    <property type="entry name" value="LRR_dom_sf"/>
</dbReference>
<feature type="compositionally biased region" description="Basic and acidic residues" evidence="1">
    <location>
        <begin position="136"/>
        <end position="146"/>
    </location>
</feature>
<dbReference type="AlphaFoldDB" id="A0A438E8Y0"/>
<feature type="compositionally biased region" description="Basic and acidic residues" evidence="1">
    <location>
        <begin position="287"/>
        <end position="298"/>
    </location>
</feature>
<dbReference type="SMART" id="SM00367">
    <property type="entry name" value="LRR_CC"/>
    <property type="match status" value="6"/>
</dbReference>
<evidence type="ECO:0000256" key="1">
    <source>
        <dbReference type="SAM" id="MobiDB-lite"/>
    </source>
</evidence>
<feature type="compositionally biased region" description="Basic and acidic residues" evidence="1">
    <location>
        <begin position="158"/>
        <end position="167"/>
    </location>
</feature>
<feature type="compositionally biased region" description="Low complexity" evidence="1">
    <location>
        <begin position="76"/>
        <end position="91"/>
    </location>
</feature>
<feature type="region of interest" description="Disordered" evidence="1">
    <location>
        <begin position="270"/>
        <end position="298"/>
    </location>
</feature>
<dbReference type="FunFam" id="3.80.10.10:FF:000777">
    <property type="entry name" value="RNI-like superfamily protein"/>
    <property type="match status" value="1"/>
</dbReference>
<dbReference type="PANTHER" id="PTHR13318">
    <property type="entry name" value="PARTNER OF PAIRED, ISOFORM B-RELATED"/>
    <property type="match status" value="1"/>
</dbReference>
<protein>
    <submittedName>
        <fullName evidence="2">DNA repair protein rhp7</fullName>
    </submittedName>
</protein>
<dbReference type="EMBL" id="QGNW01001363">
    <property type="protein sequence ID" value="RVW44104.1"/>
    <property type="molecule type" value="Genomic_DNA"/>
</dbReference>
<reference evidence="2 3" key="1">
    <citation type="journal article" date="2018" name="PLoS Genet.">
        <title>Population sequencing reveals clonal diversity and ancestral inbreeding in the grapevine cultivar Chardonnay.</title>
        <authorList>
            <person name="Roach M.J."/>
            <person name="Johnson D.L."/>
            <person name="Bohlmann J."/>
            <person name="van Vuuren H.J."/>
            <person name="Jones S.J."/>
            <person name="Pretorius I.S."/>
            <person name="Schmidt S.A."/>
            <person name="Borneman A.R."/>
        </authorList>
    </citation>
    <scope>NUCLEOTIDE SEQUENCE [LARGE SCALE GENOMIC DNA]</scope>
    <source>
        <strain evidence="3">cv. Chardonnay</strain>
        <tissue evidence="2">Leaf</tissue>
    </source>
</reference>
<sequence>MTILRSREIAPVETLKKRFMDNSTSSKPNEPSTPNSSPSRNSHCSVQEPYMGAHMPDSGSLSGSASNLRRSRRIASRLSRSEGSGEVAASGGRHKRKGGSGVNQVCSVEGRCESGSGNAKGRVLGSDSVGEEDEVLEVKEGVEMAERGLGGSEITELGSKEEERKEPTVSLGSDLGSFVERTQRSEDMVTVKQSKGKRKLSFEASPLDDEDKGFLGLRSGKKIVKEIMCGVDRIESDGGKYVVEQERGGEDKGVKVQGHGNGEAAVEELQKDPSANENGSVRGRRRFTGEEKGKGKLVEDDEPQNRIDAVELDLNLELKNVIDNMSADENDAVEGGQRYSREEKGKGILINDDLAPNAVNPVDFNLESEVKNSVDTSVSESIQLEGNVGLQVQNEVIQTSVTGIASRARTRFRDIARRNASRFAHFAPEQEMENHPSREAEIQRPSEGGEKENEDWPGPFSTAMKIIKDREKKQNTQQNSSSDRNRPAHVIWSPRKVKSGECPKPLAPSLQEMCLEVLAQNGDAITSLESIPDALRHKLSQLLCDSRRMNSHILELLVSGSPFEVCVRDCSWLTEEEFARIFKRCDTNSLTVLQLDQCGRCMTDYVLRATFDMLSNGLPALTTVSLKGACRLSDAGLRALVSSAPMLRSINLSQCSLLTSASIKTLAETLGSVLRELYIDDCQGIDAMLILSALEKLECLEVLSVAGIQTVCDDFIWEFISVHGPTMKELVLTDCSRLTDFSLKAIAETCPELCALDLGNLCKLTDSAFGYLASGCQAMQTLKLRCNSFRSSGGYLVEFVILGILLLTRNHKACWKITYSMEALPIGRVLAMDLLFNNFCFASDEAIAAFLEISGGSLKELSLNNVSKIGHNTAISLARRSRELIRLDLSWCRNLTDGDLGFIVDSCLSLRVLKLFGCTQITNMFVDGHSNPQVEIIGLKLTPILKHLKLTDPQSFPL</sequence>
<feature type="compositionally biased region" description="Low complexity" evidence="1">
    <location>
        <begin position="22"/>
        <end position="42"/>
    </location>
</feature>
<dbReference type="InterPro" id="IPR006553">
    <property type="entry name" value="Leu-rich_rpt_Cys-con_subtyp"/>
</dbReference>
<evidence type="ECO:0000313" key="3">
    <source>
        <dbReference type="Proteomes" id="UP000288805"/>
    </source>
</evidence>
<feature type="region of interest" description="Disordered" evidence="1">
    <location>
        <begin position="427"/>
        <end position="460"/>
    </location>
</feature>
<dbReference type="Gene3D" id="3.80.10.10">
    <property type="entry name" value="Ribonuclease Inhibitor"/>
    <property type="match status" value="3"/>
</dbReference>